<dbReference type="EMBL" id="AP023415">
    <property type="protein sequence ID" value="BCK78563.1"/>
    <property type="molecule type" value="Genomic_DNA"/>
</dbReference>
<dbReference type="PANTHER" id="PTHR43854:SF1">
    <property type="entry name" value="INDOLEPYRUVATE OXIDOREDUCTASE SUBUNIT IORB"/>
    <property type="match status" value="1"/>
</dbReference>
<dbReference type="InterPro" id="IPR052198">
    <property type="entry name" value="IorB_Oxidoreductase"/>
</dbReference>
<evidence type="ECO:0000256" key="1">
    <source>
        <dbReference type="ARBA" id="ARBA00023002"/>
    </source>
</evidence>
<dbReference type="NCBIfam" id="NF005325">
    <property type="entry name" value="PRK06853.1-5"/>
    <property type="match status" value="1"/>
</dbReference>
<evidence type="ECO:0000313" key="3">
    <source>
        <dbReference type="EMBL" id="BCK78563.1"/>
    </source>
</evidence>
<dbReference type="Gene3D" id="3.40.920.10">
    <property type="entry name" value="Pyruvate-ferredoxin oxidoreductase, PFOR, domain III"/>
    <property type="match status" value="1"/>
</dbReference>
<keyword evidence="1" id="KW-0560">Oxidoreductase</keyword>
<protein>
    <submittedName>
        <fullName evidence="3">Indolepyruvate oxidoreductase</fullName>
    </submittedName>
</protein>
<dbReference type="RefSeq" id="WP_212819459.1">
    <property type="nucleotide sequence ID" value="NZ_AP023415.1"/>
</dbReference>
<dbReference type="Pfam" id="PF01558">
    <property type="entry name" value="POR"/>
    <property type="match status" value="1"/>
</dbReference>
<dbReference type="AlphaFoldDB" id="A0A810Q1C0"/>
<accession>A0A810Q1C0</accession>
<dbReference type="InterPro" id="IPR019752">
    <property type="entry name" value="Pyrv/ketoisovalerate_OxRed_cat"/>
</dbReference>
<dbReference type="PANTHER" id="PTHR43854">
    <property type="entry name" value="INDOLEPYRUVATE OXIDOREDUCTASE SUBUNIT IORB"/>
    <property type="match status" value="1"/>
</dbReference>
<sequence>MSNVKSALLVGVGGQGAILISKIMSGGFMQAGYDVKQSEVHGMAQRGGSVSTQVRWGDKVYGPVFGRGEADIMVALEKMEAVRYAEFLKPTGVAVINDYAIKSTTIASGQEAYPQGCIEAMEKHFRTIAVPASDIALELGNAKCMNVVLFGAMCDSLGCPEIDWEQVVADTVPAKVRDLNIKAFRAGRAAAQGAK</sequence>
<dbReference type="InterPro" id="IPR002869">
    <property type="entry name" value="Pyrv_flavodox_OxRed_cen"/>
</dbReference>
<feature type="domain" description="Pyruvate/ketoisovalerate oxidoreductase catalytic" evidence="2">
    <location>
        <begin position="13"/>
        <end position="188"/>
    </location>
</feature>
<organism evidence="3 4">
    <name type="scientific">Vescimonas fastidiosa</name>
    <dbReference type="NCBI Taxonomy" id="2714353"/>
    <lineage>
        <taxon>Bacteria</taxon>
        <taxon>Bacillati</taxon>
        <taxon>Bacillota</taxon>
        <taxon>Clostridia</taxon>
        <taxon>Eubacteriales</taxon>
        <taxon>Oscillospiraceae</taxon>
        <taxon>Vescimonas</taxon>
    </lineage>
</organism>
<dbReference type="Proteomes" id="UP000681343">
    <property type="component" value="Chromosome"/>
</dbReference>
<gene>
    <name evidence="3" type="ORF">MM35RIKEN_07550</name>
</gene>
<name>A0A810Q1C0_9FIRM</name>
<evidence type="ECO:0000313" key="4">
    <source>
        <dbReference type="Proteomes" id="UP000681343"/>
    </source>
</evidence>
<dbReference type="GO" id="GO:0016903">
    <property type="term" value="F:oxidoreductase activity, acting on the aldehyde or oxo group of donors"/>
    <property type="evidence" value="ECO:0007669"/>
    <property type="project" value="InterPro"/>
</dbReference>
<dbReference type="KEGG" id="vfa:MM35RIKEN_07550"/>
<keyword evidence="4" id="KW-1185">Reference proteome</keyword>
<dbReference type="SUPFAM" id="SSF53323">
    <property type="entry name" value="Pyruvate-ferredoxin oxidoreductase, PFOR, domain III"/>
    <property type="match status" value="1"/>
</dbReference>
<evidence type="ECO:0000259" key="2">
    <source>
        <dbReference type="Pfam" id="PF01558"/>
    </source>
</evidence>
<reference evidence="3" key="1">
    <citation type="submission" date="2020-09" db="EMBL/GenBank/DDBJ databases">
        <title>New species isolated from human feces.</title>
        <authorList>
            <person name="Kitahara M."/>
            <person name="Shigeno Y."/>
            <person name="Shime M."/>
            <person name="Matsumoto Y."/>
            <person name="Nakamura S."/>
            <person name="Motooka D."/>
            <person name="Fukuoka S."/>
            <person name="Nishikawa H."/>
            <person name="Benno Y."/>
        </authorList>
    </citation>
    <scope>NUCLEOTIDE SEQUENCE</scope>
    <source>
        <strain evidence="3">MM35</strain>
    </source>
</reference>
<proteinExistence type="predicted"/>